<accession>A0A3E5AKX0</accession>
<evidence type="ECO:0000256" key="1">
    <source>
        <dbReference type="SAM" id="Coils"/>
    </source>
</evidence>
<dbReference type="RefSeq" id="WP_117690778.1">
    <property type="nucleotide sequence ID" value="NZ_QSUE01000011.1"/>
</dbReference>
<gene>
    <name evidence="3" type="ORF">DXB72_12005</name>
</gene>
<comment type="caution">
    <text evidence="3">The sequence shown here is derived from an EMBL/GenBank/DDBJ whole genome shotgun (WGS) entry which is preliminary data.</text>
</comment>
<organism evidence="3 4">
    <name type="scientific">Agathobacter rectalis</name>
    <dbReference type="NCBI Taxonomy" id="39491"/>
    <lineage>
        <taxon>Bacteria</taxon>
        <taxon>Bacillati</taxon>
        <taxon>Bacillota</taxon>
        <taxon>Clostridia</taxon>
        <taxon>Lachnospirales</taxon>
        <taxon>Lachnospiraceae</taxon>
        <taxon>Agathobacter</taxon>
    </lineage>
</organism>
<feature type="coiled-coil region" evidence="1">
    <location>
        <begin position="262"/>
        <end position="289"/>
    </location>
</feature>
<evidence type="ECO:0000256" key="2">
    <source>
        <dbReference type="SAM" id="MobiDB-lite"/>
    </source>
</evidence>
<dbReference type="Proteomes" id="UP000260970">
    <property type="component" value="Unassembled WGS sequence"/>
</dbReference>
<dbReference type="EMBL" id="QSUG01000013">
    <property type="protein sequence ID" value="RGN21525.1"/>
    <property type="molecule type" value="Genomic_DNA"/>
</dbReference>
<feature type="region of interest" description="Disordered" evidence="2">
    <location>
        <begin position="128"/>
        <end position="159"/>
    </location>
</feature>
<evidence type="ECO:0000313" key="4">
    <source>
        <dbReference type="Proteomes" id="UP000260970"/>
    </source>
</evidence>
<reference evidence="3 4" key="1">
    <citation type="submission" date="2018-08" db="EMBL/GenBank/DDBJ databases">
        <title>A genome reference for cultivated species of the human gut microbiota.</title>
        <authorList>
            <person name="Zou Y."/>
            <person name="Xue W."/>
            <person name="Luo G."/>
        </authorList>
    </citation>
    <scope>NUCLEOTIDE SEQUENCE [LARGE SCALE GENOMIC DNA]</scope>
    <source>
        <strain evidence="3 4">OM05-6AA</strain>
    </source>
</reference>
<protein>
    <submittedName>
        <fullName evidence="3">Uncharacterized protein</fullName>
    </submittedName>
</protein>
<feature type="compositionally biased region" description="Basic and acidic residues" evidence="2">
    <location>
        <begin position="142"/>
        <end position="154"/>
    </location>
</feature>
<proteinExistence type="predicted"/>
<dbReference type="AlphaFoldDB" id="A0A3E5AKX0"/>
<keyword evidence="1" id="KW-0175">Coiled coil</keyword>
<evidence type="ECO:0000313" key="3">
    <source>
        <dbReference type="EMBL" id="RGN21525.1"/>
    </source>
</evidence>
<sequence length="300" mass="34262">MILRENELKEHYSGLIEKINMKSRDFTEFLLDKGVEDSSAEELLNFLATDNDFHKFDSTYKELLENGAHVEFFKAVKEINNIDEIIDYYTIAALKAQEKNIPVNEFVRILSESEAYELDDALDNYEVKEDKITDENPASSSDKTDDEKTEKNETDEIVSEQKSNAVRVEILGSSAQPDKNMFTQTIEDLLGVSMDTLDHEEADGNLDTLVKSITDAILEDKRKTNLINNLRRVVSIANKQIIRMTDKLNKCGAVENDLRGQIYNLSKERDDYKKKYNELNEKISELSSLAALTGGIKRIE</sequence>
<name>A0A3E5AKX0_9FIRM</name>